<dbReference type="OrthoDB" id="9806486at2"/>
<dbReference type="Gene3D" id="3.90.199.10">
    <property type="entry name" value="Topoisomerase II, domain 5"/>
    <property type="match status" value="1"/>
</dbReference>
<dbReference type="Gene3D" id="3.30.1360.40">
    <property type="match status" value="1"/>
</dbReference>
<dbReference type="PANTHER" id="PTHR43493">
    <property type="entry name" value="DNA GYRASE/TOPOISOMERASE SUBUNIT A"/>
    <property type="match status" value="1"/>
</dbReference>
<gene>
    <name evidence="9" type="primary">gyrA</name>
    <name evidence="9" type="ordered locus">HF1_00350</name>
</gene>
<dbReference type="GO" id="GO:0003677">
    <property type="term" value="F:DNA binding"/>
    <property type="evidence" value="ECO:0007669"/>
    <property type="project" value="UniProtKB-UniRule"/>
</dbReference>
<dbReference type="SMART" id="SM00434">
    <property type="entry name" value="TOP4c"/>
    <property type="match status" value="1"/>
</dbReference>
<dbReference type="GO" id="GO:0005524">
    <property type="term" value="F:ATP binding"/>
    <property type="evidence" value="ECO:0007669"/>
    <property type="project" value="InterPro"/>
</dbReference>
<dbReference type="KEGG" id="mha:HF1_00350"/>
<evidence type="ECO:0000256" key="1">
    <source>
        <dbReference type="ARBA" id="ARBA00000185"/>
    </source>
</evidence>
<evidence type="ECO:0000256" key="6">
    <source>
        <dbReference type="ARBA" id="ARBA00023235"/>
    </source>
</evidence>
<evidence type="ECO:0000256" key="3">
    <source>
        <dbReference type="ARBA" id="ARBA00012895"/>
    </source>
</evidence>
<evidence type="ECO:0000256" key="2">
    <source>
        <dbReference type="ARBA" id="ARBA00008263"/>
    </source>
</evidence>
<dbReference type="GO" id="GO:0006265">
    <property type="term" value="P:DNA topological change"/>
    <property type="evidence" value="ECO:0007669"/>
    <property type="project" value="UniProtKB-UniRule"/>
</dbReference>
<dbReference type="GO" id="GO:0009330">
    <property type="term" value="C:DNA topoisomerase type II (double strand cut, ATP-hydrolyzing) complex"/>
    <property type="evidence" value="ECO:0007669"/>
    <property type="project" value="TreeGrafter"/>
</dbReference>
<evidence type="ECO:0000259" key="8">
    <source>
        <dbReference type="PROSITE" id="PS52040"/>
    </source>
</evidence>
<comment type="catalytic activity">
    <reaction evidence="1 7">
        <text>ATP-dependent breakage, passage and rejoining of double-stranded DNA.</text>
        <dbReference type="EC" id="5.6.2.2"/>
    </reaction>
</comment>
<evidence type="ECO:0000313" key="9">
    <source>
        <dbReference type="EMBL" id="CBY92043.1"/>
    </source>
</evidence>
<dbReference type="InterPro" id="IPR002205">
    <property type="entry name" value="Topo_IIA_dom_A"/>
</dbReference>
<dbReference type="PROSITE" id="PS52040">
    <property type="entry name" value="TOPO_IIA"/>
    <property type="match status" value="1"/>
</dbReference>
<reference evidence="9 10" key="1">
    <citation type="journal article" date="2011" name="J. Bacteriol.">
        <title>Complete genome sequence of Mycoplasma haemofelis, a hemotropic mycoplasma.</title>
        <authorList>
            <person name="Barker E.N."/>
            <person name="Helps C.R."/>
            <person name="Peters I.R."/>
            <person name="Darby A.C."/>
            <person name="Radford A.D."/>
            <person name="Tasker S."/>
        </authorList>
    </citation>
    <scope>NUCLEOTIDE SEQUENCE [LARGE SCALE GENOMIC DNA]</scope>
    <source>
        <strain evidence="9 10">Langford 1</strain>
    </source>
</reference>
<dbReference type="PANTHER" id="PTHR43493:SF5">
    <property type="entry name" value="DNA GYRASE SUBUNIT A, CHLOROPLASTIC_MITOCHONDRIAL"/>
    <property type="match status" value="1"/>
</dbReference>
<comment type="similarity">
    <text evidence="2">Belongs to the type II topoisomerase GyrA/ParC subunit family.</text>
</comment>
<dbReference type="HOGENOM" id="CLU_002977_6_1_14"/>
<keyword evidence="4 7" id="KW-0799">Topoisomerase</keyword>
<dbReference type="AlphaFoldDB" id="E8ZGH3"/>
<evidence type="ECO:0000256" key="7">
    <source>
        <dbReference type="PROSITE-ProRule" id="PRU01384"/>
    </source>
</evidence>
<evidence type="ECO:0000313" key="10">
    <source>
        <dbReference type="Proteomes" id="UP000008637"/>
    </source>
</evidence>
<dbReference type="SUPFAM" id="SSF101904">
    <property type="entry name" value="GyrA/ParC C-terminal domain-like"/>
    <property type="match status" value="1"/>
</dbReference>
<sequence>MSSSSRQKTIEKIVKSLEKDTIFDKSLSSEVEQSFLDYAMSVITARALPDLKDGLKPVHRRIIYSAYQEKLLNSAKFKKSAALVGTVMGSYHPHGDSSIYEALVRMAQDFSLRYPLIEGQGNFGSIDGDSPAAMRYTEARLSKLGEYFLDGIDEECVDFMDNYDQSKKEPVVLPTVVPNLLINGSTGIAVGLATNIPPHNIREVLNAVLDLIKNPNFSELDLLQYITGPDFPTGGEIFRYSGVRDYFSTGSGKFILRSKIEVEEQVKKNLLIIKEIPYGVKKTKIIEGIVKLIKPSKTGKVLVPLLADNIVEIRDESNLEGIRLVIECRSDVPASVIINNLYKFTQLQTSYSVNLTVLVDGKPERISLLQLLKLYLEHQLEMLRRRTIFQLAVLKKRIHILEGRLKISSDILEAIKLINTSDNPEEDLRARYSLSDEQLDDIFRLTVGSLKKISISKLQEELVTKTDLSIFKESILNSDDKLREVFSEKLIELRDKFGDDRRTRVNMEASGAIDYCELFHFQKTVISLSHRGYLSQRPLSTYKLHKRGGSGKEGAFHYKDDKPKMFLVCHGKDDVLFFSDSGKVYKKKAYEMNLREGKNKATITYNVLPGLSKGEKIVTIIALPEGSYGDNKYLLFATSKGLVKRCSMSLFEKINKNGKVAITLRDGDSLKFVITLENDSHVCLASDSGRMVKFLASEIRPSSRIASGVFGINVGSGELISASSTYEGDYVLSISELGKGKLTPVSEYSLVKRGKKVGLIAQKTTEKTGKVLACTIVRESDEILLLTNQNRQNRFRVSDISVQGRSTSGVNLFKLENKERVIYFAKNFEQEESDDLEDFTEIQ</sequence>
<accession>E8ZGH3</accession>
<dbReference type="InterPro" id="IPR013758">
    <property type="entry name" value="Topo_IIA_A/C_ab"/>
</dbReference>
<organism evidence="9 10">
    <name type="scientific">Mycoplasma haemofelis (strain Langford 1)</name>
    <name type="common">Haemobartonella felis</name>
    <dbReference type="NCBI Taxonomy" id="941640"/>
    <lineage>
        <taxon>Bacteria</taxon>
        <taxon>Bacillati</taxon>
        <taxon>Mycoplasmatota</taxon>
        <taxon>Mollicutes</taxon>
        <taxon>Mycoplasmataceae</taxon>
        <taxon>Mycoplasma</taxon>
    </lineage>
</organism>
<dbReference type="NCBIfam" id="NF004044">
    <property type="entry name" value="PRK05561.1"/>
    <property type="match status" value="1"/>
</dbReference>
<proteinExistence type="inferred from homology"/>
<keyword evidence="10" id="KW-1185">Reference proteome</keyword>
<dbReference type="Pfam" id="PF00521">
    <property type="entry name" value="DNA_topoisoIV"/>
    <property type="match status" value="1"/>
</dbReference>
<dbReference type="EMBL" id="FR773153">
    <property type="protein sequence ID" value="CBY92043.1"/>
    <property type="molecule type" value="Genomic_DNA"/>
</dbReference>
<dbReference type="Gene3D" id="2.120.10.90">
    <property type="entry name" value="DNA gyrase/topoisomerase IV, subunit A, C-terminal"/>
    <property type="match status" value="1"/>
</dbReference>
<dbReference type="InterPro" id="IPR006691">
    <property type="entry name" value="GyrA/parC_rep"/>
</dbReference>
<dbReference type="InterPro" id="IPR013757">
    <property type="entry name" value="Topo_IIA_A_a_sf"/>
</dbReference>
<dbReference type="GO" id="GO:0005737">
    <property type="term" value="C:cytoplasm"/>
    <property type="evidence" value="ECO:0007669"/>
    <property type="project" value="TreeGrafter"/>
</dbReference>
<dbReference type="CDD" id="cd00187">
    <property type="entry name" value="TOP4c"/>
    <property type="match status" value="1"/>
</dbReference>
<keyword evidence="6 7" id="KW-0413">Isomerase</keyword>
<dbReference type="Pfam" id="PF03989">
    <property type="entry name" value="DNA_gyraseA_C"/>
    <property type="match status" value="6"/>
</dbReference>
<dbReference type="Gene3D" id="1.10.268.10">
    <property type="entry name" value="Topoisomerase, domain 3"/>
    <property type="match status" value="1"/>
</dbReference>
<keyword evidence="5 7" id="KW-0238">DNA-binding</keyword>
<protein>
    <recommendedName>
        <fullName evidence="3">DNA topoisomerase (ATP-hydrolyzing)</fullName>
        <ecNumber evidence="3">5.6.2.2</ecNumber>
    </recommendedName>
</protein>
<evidence type="ECO:0000256" key="5">
    <source>
        <dbReference type="ARBA" id="ARBA00023125"/>
    </source>
</evidence>
<dbReference type="InterPro" id="IPR013760">
    <property type="entry name" value="Topo_IIA-like_dom_sf"/>
</dbReference>
<feature type="active site" description="O-(5'-phospho-DNA)-tyrosine intermediate" evidence="7">
    <location>
        <position position="136"/>
    </location>
</feature>
<evidence type="ECO:0000256" key="4">
    <source>
        <dbReference type="ARBA" id="ARBA00023029"/>
    </source>
</evidence>
<dbReference type="InterPro" id="IPR050220">
    <property type="entry name" value="Type_II_DNA_Topoisomerases"/>
</dbReference>
<dbReference type="EC" id="5.6.2.2" evidence="3"/>
<feature type="domain" description="Topo IIA-type catalytic" evidence="8">
    <location>
        <begin position="48"/>
        <end position="518"/>
    </location>
</feature>
<dbReference type="InterPro" id="IPR035516">
    <property type="entry name" value="Gyrase/topoIV_suA_C"/>
</dbReference>
<name>E8ZGH3_MYCHL</name>
<dbReference type="GO" id="GO:0034335">
    <property type="term" value="F:DNA negative supercoiling activity"/>
    <property type="evidence" value="ECO:0007669"/>
    <property type="project" value="UniProtKB-ARBA"/>
</dbReference>
<dbReference type="Proteomes" id="UP000008637">
    <property type="component" value="Chromosome"/>
</dbReference>
<dbReference type="SUPFAM" id="SSF56719">
    <property type="entry name" value="Type II DNA topoisomerase"/>
    <property type="match status" value="1"/>
</dbReference>